<protein>
    <submittedName>
        <fullName evidence="1">Uncharacterized protein</fullName>
    </submittedName>
</protein>
<reference evidence="1" key="1">
    <citation type="submission" date="2018-05" db="EMBL/GenBank/DDBJ databases">
        <authorList>
            <person name="Lanie J.A."/>
            <person name="Ng W.-L."/>
            <person name="Kazmierczak K.M."/>
            <person name="Andrzejewski T.M."/>
            <person name="Davidsen T.M."/>
            <person name="Wayne K.J."/>
            <person name="Tettelin H."/>
            <person name="Glass J.I."/>
            <person name="Rusch D."/>
            <person name="Podicherti R."/>
            <person name="Tsui H.-C.T."/>
            <person name="Winkler M.E."/>
        </authorList>
    </citation>
    <scope>NUCLEOTIDE SEQUENCE</scope>
</reference>
<feature type="non-terminal residue" evidence="1">
    <location>
        <position position="27"/>
    </location>
</feature>
<proteinExistence type="predicted"/>
<sequence>MRREGMIYIPSQTSTDGRVRYRRVVFF</sequence>
<organism evidence="1">
    <name type="scientific">marine metagenome</name>
    <dbReference type="NCBI Taxonomy" id="408172"/>
    <lineage>
        <taxon>unclassified sequences</taxon>
        <taxon>metagenomes</taxon>
        <taxon>ecological metagenomes</taxon>
    </lineage>
</organism>
<evidence type="ECO:0000313" key="1">
    <source>
        <dbReference type="EMBL" id="SVD74988.1"/>
    </source>
</evidence>
<dbReference type="EMBL" id="UINC01170775">
    <property type="protein sequence ID" value="SVD74988.1"/>
    <property type="molecule type" value="Genomic_DNA"/>
</dbReference>
<name>A0A382XXH4_9ZZZZ</name>
<gene>
    <name evidence="1" type="ORF">METZ01_LOCUS427842</name>
</gene>
<dbReference type="AlphaFoldDB" id="A0A382XXH4"/>
<accession>A0A382XXH4</accession>